<accession>A0A2W2CIZ9</accession>
<evidence type="ECO:0000313" key="2">
    <source>
        <dbReference type="EMBL" id="PZF80203.1"/>
    </source>
</evidence>
<dbReference type="SUPFAM" id="SSF53474">
    <property type="entry name" value="alpha/beta-Hydrolases"/>
    <property type="match status" value="1"/>
</dbReference>
<evidence type="ECO:0000313" key="3">
    <source>
        <dbReference type="Proteomes" id="UP000248764"/>
    </source>
</evidence>
<keyword evidence="3" id="KW-1185">Reference proteome</keyword>
<proteinExistence type="predicted"/>
<keyword evidence="2" id="KW-0378">Hydrolase</keyword>
<dbReference type="EMBL" id="POTW01000097">
    <property type="protein sequence ID" value="PZF80203.1"/>
    <property type="molecule type" value="Genomic_DNA"/>
</dbReference>
<protein>
    <submittedName>
        <fullName evidence="2">Alpha/beta hydrolase</fullName>
    </submittedName>
</protein>
<dbReference type="Gene3D" id="3.40.50.1820">
    <property type="entry name" value="alpha/beta hydrolase"/>
    <property type="match status" value="1"/>
</dbReference>
<dbReference type="RefSeq" id="WP_111257807.1">
    <property type="nucleotide sequence ID" value="NZ_POTW01000097.1"/>
</dbReference>
<comment type="caution">
    <text evidence="2">The sequence shown here is derived from an EMBL/GenBank/DDBJ whole genome shotgun (WGS) entry which is preliminary data.</text>
</comment>
<name>A0A2W2CIZ9_9ACTN</name>
<dbReference type="InterPro" id="IPR029058">
    <property type="entry name" value="AB_hydrolase_fold"/>
</dbReference>
<dbReference type="Proteomes" id="UP000248764">
    <property type="component" value="Unassembled WGS sequence"/>
</dbReference>
<dbReference type="InterPro" id="IPR050266">
    <property type="entry name" value="AB_hydrolase_sf"/>
</dbReference>
<dbReference type="PANTHER" id="PTHR43798">
    <property type="entry name" value="MONOACYLGLYCEROL LIPASE"/>
    <property type="match status" value="1"/>
</dbReference>
<feature type="domain" description="AB hydrolase-1" evidence="1">
    <location>
        <begin position="5"/>
        <end position="239"/>
    </location>
</feature>
<evidence type="ECO:0000259" key="1">
    <source>
        <dbReference type="Pfam" id="PF12697"/>
    </source>
</evidence>
<reference evidence="2 3" key="1">
    <citation type="submission" date="2018-01" db="EMBL/GenBank/DDBJ databases">
        <title>Draft genome sequence of Jiangella sp. GTF31.</title>
        <authorList>
            <person name="Sahin N."/>
            <person name="Ay H."/>
            <person name="Saygin H."/>
        </authorList>
    </citation>
    <scope>NUCLEOTIDE SEQUENCE [LARGE SCALE GENOMIC DNA]</scope>
    <source>
        <strain evidence="2 3">GTF31</strain>
    </source>
</reference>
<dbReference type="InterPro" id="IPR000073">
    <property type="entry name" value="AB_hydrolase_1"/>
</dbReference>
<organism evidence="2 3">
    <name type="scientific">Jiangella anatolica</name>
    <dbReference type="NCBI Taxonomy" id="2670374"/>
    <lineage>
        <taxon>Bacteria</taxon>
        <taxon>Bacillati</taxon>
        <taxon>Actinomycetota</taxon>
        <taxon>Actinomycetes</taxon>
        <taxon>Jiangellales</taxon>
        <taxon>Jiangellaceae</taxon>
        <taxon>Jiangella</taxon>
    </lineage>
</organism>
<sequence>MSLPLVLIHAFPLTPAVFDDLAERLPGTTLVRPALRGFGGPPLDPGAEPSLDTYADDVAADLATRGVERAIVGGLSLGGYVTMALLRRHPELVAGVVLIDTKASADTDEARANRLRIADAVEQHGSRALRPMLDTLLGETTRRDRPDLVERVTAWLDEAPPDAVAWAQRAMAARPPSFGTLSDAAARGTTSTVVVGAEDTLTGKDEADAMAAALGDVRVHVIPRAGHLSPLENPDAVAAILTP</sequence>
<dbReference type="GO" id="GO:0016787">
    <property type="term" value="F:hydrolase activity"/>
    <property type="evidence" value="ECO:0007669"/>
    <property type="project" value="UniProtKB-KW"/>
</dbReference>
<dbReference type="AlphaFoldDB" id="A0A2W2CIZ9"/>
<dbReference type="Pfam" id="PF12697">
    <property type="entry name" value="Abhydrolase_6"/>
    <property type="match status" value="1"/>
</dbReference>
<gene>
    <name evidence="2" type="ORF">C1I92_27385</name>
</gene>